<feature type="region of interest" description="Disordered" evidence="1">
    <location>
        <begin position="416"/>
        <end position="549"/>
    </location>
</feature>
<dbReference type="InterPro" id="IPR008979">
    <property type="entry name" value="Galactose-bd-like_sf"/>
</dbReference>
<dbReference type="AlphaFoldDB" id="A0A210Q6A5"/>
<organism evidence="3 4">
    <name type="scientific">Mizuhopecten yessoensis</name>
    <name type="common">Japanese scallop</name>
    <name type="synonym">Patinopecten yessoensis</name>
    <dbReference type="NCBI Taxonomy" id="6573"/>
    <lineage>
        <taxon>Eukaryota</taxon>
        <taxon>Metazoa</taxon>
        <taxon>Spiralia</taxon>
        <taxon>Lophotrochozoa</taxon>
        <taxon>Mollusca</taxon>
        <taxon>Bivalvia</taxon>
        <taxon>Autobranchia</taxon>
        <taxon>Pteriomorphia</taxon>
        <taxon>Pectinida</taxon>
        <taxon>Pectinoidea</taxon>
        <taxon>Pectinidae</taxon>
        <taxon>Mizuhopecten</taxon>
    </lineage>
</organism>
<sequence length="676" mass="74956">MAPVSLKYVVSFTSQDNNYPVQNLISNDGFKKWLSNPKEKSGQIEAVFQLEQSCKISYIDIGLIWCAMLEIQVGRSDWPVGQDYQTLLHTASIMSPGDCRGNINTVRTRMFGIEHFNEVVAKETWDRIRVICRQPWRKDVQYGISFIKIKTNTTATGEDQQGRPLQSMTHKSAKSIQKHFFGKKSPGDNKDELVSRLLKIAGSSEDGTEKTESLSRTAKLVIAAKDTAMKTMCPTAQSVSPSNRQALYSGSLVSKYGPKLEEEIADFLASYEINPKDLDKITIADIRHKFEKTKKRKLTPEEKKIFIELAREYICLMFAEGDINKHTPLQLKEVDKKQVNSAVKHDKSQVHAKKSILTDAKGNHPEKCKTTPKGVKSSTDKNKTLENSPPKHTPSKPGKASCISEQKKNEVKNAAFEFKKNGFSSPRTNRMSMDSEKEIADDNERLKVKLVSNFGPSFTHKSPKGPNKQKTINSYHPSSPSTNNTWLSATSPTSTPPVSPGAQGRKRSLSGAGPRAKIPRTEEEVYTPTQGRKAGHCRGRGKRGSANSREITPTSFERCAVCHESVPEDQVVSHTLVCRGSDLDFCDTPHYQGESSGKDGSQSNQEGFPGMGNILGNGIEMTSPMSGLYPDVYIPSNRGPSVSEFSDQYVECPLCNEFFRQCVVERHAATCGTAAL</sequence>
<dbReference type="InterPro" id="IPR002706">
    <property type="entry name" value="Xrcc1_N"/>
</dbReference>
<dbReference type="STRING" id="6573.A0A210Q6A5"/>
<dbReference type="PANTHER" id="PTHR11370:SF4">
    <property type="entry name" value="DNA-REPAIR PROTEIN XRCC1 N-TERMINAL DOMAIN-CONTAINING PROTEIN"/>
    <property type="match status" value="1"/>
</dbReference>
<evidence type="ECO:0000256" key="1">
    <source>
        <dbReference type="SAM" id="MobiDB-lite"/>
    </source>
</evidence>
<feature type="region of interest" description="Disordered" evidence="1">
    <location>
        <begin position="589"/>
        <end position="616"/>
    </location>
</feature>
<protein>
    <submittedName>
        <fullName evidence="3">DNA repair protein XRCC1</fullName>
    </submittedName>
</protein>
<feature type="domain" description="DNA-repair protein Xrcc1 N-terminal" evidence="2">
    <location>
        <begin position="1"/>
        <end position="149"/>
    </location>
</feature>
<feature type="compositionally biased region" description="Polar residues" evidence="1">
    <location>
        <begin position="593"/>
        <end position="606"/>
    </location>
</feature>
<dbReference type="FunFam" id="2.60.120.260:FF:000025">
    <property type="entry name" value="DNA repair protein XRCC1 isoform X1"/>
    <property type="match status" value="1"/>
</dbReference>
<reference evidence="3 4" key="1">
    <citation type="journal article" date="2017" name="Nat. Ecol. Evol.">
        <title>Scallop genome provides insights into evolution of bilaterian karyotype and development.</title>
        <authorList>
            <person name="Wang S."/>
            <person name="Zhang J."/>
            <person name="Jiao W."/>
            <person name="Li J."/>
            <person name="Xun X."/>
            <person name="Sun Y."/>
            <person name="Guo X."/>
            <person name="Huan P."/>
            <person name="Dong B."/>
            <person name="Zhang L."/>
            <person name="Hu X."/>
            <person name="Sun X."/>
            <person name="Wang J."/>
            <person name="Zhao C."/>
            <person name="Wang Y."/>
            <person name="Wang D."/>
            <person name="Huang X."/>
            <person name="Wang R."/>
            <person name="Lv J."/>
            <person name="Li Y."/>
            <person name="Zhang Z."/>
            <person name="Liu B."/>
            <person name="Lu W."/>
            <person name="Hui Y."/>
            <person name="Liang J."/>
            <person name="Zhou Z."/>
            <person name="Hou R."/>
            <person name="Li X."/>
            <person name="Liu Y."/>
            <person name="Li H."/>
            <person name="Ning X."/>
            <person name="Lin Y."/>
            <person name="Zhao L."/>
            <person name="Xing Q."/>
            <person name="Dou J."/>
            <person name="Li Y."/>
            <person name="Mao J."/>
            <person name="Guo H."/>
            <person name="Dou H."/>
            <person name="Li T."/>
            <person name="Mu C."/>
            <person name="Jiang W."/>
            <person name="Fu Q."/>
            <person name="Fu X."/>
            <person name="Miao Y."/>
            <person name="Liu J."/>
            <person name="Yu Q."/>
            <person name="Li R."/>
            <person name="Liao H."/>
            <person name="Li X."/>
            <person name="Kong Y."/>
            <person name="Jiang Z."/>
            <person name="Chourrout D."/>
            <person name="Li R."/>
            <person name="Bao Z."/>
        </authorList>
    </citation>
    <scope>NUCLEOTIDE SEQUENCE [LARGE SCALE GENOMIC DNA]</scope>
    <source>
        <strain evidence="3 4">PY_sf001</strain>
    </source>
</reference>
<feature type="compositionally biased region" description="Basic and acidic residues" evidence="1">
    <location>
        <begin position="340"/>
        <end position="349"/>
    </location>
</feature>
<feature type="compositionally biased region" description="Polar residues" evidence="1">
    <location>
        <begin position="422"/>
        <end position="432"/>
    </location>
</feature>
<dbReference type="OrthoDB" id="25840at2759"/>
<dbReference type="GO" id="GO:0000012">
    <property type="term" value="P:single strand break repair"/>
    <property type="evidence" value="ECO:0007669"/>
    <property type="project" value="InterPro"/>
</dbReference>
<keyword evidence="4" id="KW-1185">Reference proteome</keyword>
<name>A0A210Q6A5_MIZYE</name>
<feature type="compositionally biased region" description="Polar residues" evidence="1">
    <location>
        <begin position="468"/>
        <end position="484"/>
    </location>
</feature>
<feature type="compositionally biased region" description="Basic and acidic residues" evidence="1">
    <location>
        <begin position="433"/>
        <end position="447"/>
    </location>
</feature>
<dbReference type="Gene3D" id="2.60.120.260">
    <property type="entry name" value="Galactose-binding domain-like"/>
    <property type="match status" value="1"/>
</dbReference>
<dbReference type="GO" id="GO:0003684">
    <property type="term" value="F:damaged DNA binding"/>
    <property type="evidence" value="ECO:0007669"/>
    <property type="project" value="InterPro"/>
</dbReference>
<dbReference type="Proteomes" id="UP000242188">
    <property type="component" value="Unassembled WGS sequence"/>
</dbReference>
<dbReference type="GO" id="GO:0005634">
    <property type="term" value="C:nucleus"/>
    <property type="evidence" value="ECO:0007669"/>
    <property type="project" value="InterPro"/>
</dbReference>
<proteinExistence type="predicted"/>
<comment type="caution">
    <text evidence="3">The sequence shown here is derived from an EMBL/GenBank/DDBJ whole genome shotgun (WGS) entry which is preliminary data.</text>
</comment>
<accession>A0A210Q6A5</accession>
<evidence type="ECO:0000259" key="2">
    <source>
        <dbReference type="Pfam" id="PF01834"/>
    </source>
</evidence>
<dbReference type="SUPFAM" id="SSF49785">
    <property type="entry name" value="Galactose-binding domain-like"/>
    <property type="match status" value="1"/>
</dbReference>
<dbReference type="Pfam" id="PF01834">
    <property type="entry name" value="XRCC1_N"/>
    <property type="match status" value="1"/>
</dbReference>
<evidence type="ECO:0000313" key="3">
    <source>
        <dbReference type="EMBL" id="OWF44282.1"/>
    </source>
</evidence>
<evidence type="ECO:0000313" key="4">
    <source>
        <dbReference type="Proteomes" id="UP000242188"/>
    </source>
</evidence>
<dbReference type="GO" id="GO:0006284">
    <property type="term" value="P:base-excision repair"/>
    <property type="evidence" value="ECO:0007669"/>
    <property type="project" value="TreeGrafter"/>
</dbReference>
<feature type="compositionally biased region" description="Basic residues" evidence="1">
    <location>
        <begin position="533"/>
        <end position="543"/>
    </location>
</feature>
<dbReference type="EMBL" id="NEDP02004827">
    <property type="protein sequence ID" value="OWF44282.1"/>
    <property type="molecule type" value="Genomic_DNA"/>
</dbReference>
<gene>
    <name evidence="3" type="ORF">KP79_PYT15816</name>
</gene>
<dbReference type="PANTHER" id="PTHR11370">
    <property type="entry name" value="DNA-REPAIR PROTEIN XRCC1"/>
    <property type="match status" value="1"/>
</dbReference>
<feature type="region of interest" description="Disordered" evidence="1">
    <location>
        <begin position="340"/>
        <end position="404"/>
    </location>
</feature>